<keyword evidence="5" id="KW-1185">Reference proteome</keyword>
<dbReference type="SUPFAM" id="SSF47676">
    <property type="entry name" value="Conserved domain common to transcription factors TFIIS, elongin A, CRSP70"/>
    <property type="match status" value="1"/>
</dbReference>
<dbReference type="EMBL" id="JADBJN010000003">
    <property type="protein sequence ID" value="KAG5671356.1"/>
    <property type="molecule type" value="Genomic_DNA"/>
</dbReference>
<dbReference type="PANTHER" id="PTHR15201">
    <property type="entry name" value="CRSP70"/>
    <property type="match status" value="1"/>
</dbReference>
<feature type="compositionally biased region" description="Basic residues" evidence="2">
    <location>
        <begin position="306"/>
        <end position="315"/>
    </location>
</feature>
<feature type="region of interest" description="Disordered" evidence="2">
    <location>
        <begin position="89"/>
        <end position="190"/>
    </location>
</feature>
<feature type="compositionally biased region" description="Polar residues" evidence="2">
    <location>
        <begin position="209"/>
        <end position="219"/>
    </location>
</feature>
<feature type="compositionally biased region" description="Polar residues" evidence="2">
    <location>
        <begin position="151"/>
        <end position="164"/>
    </location>
</feature>
<accession>A0A9J6BNA8</accession>
<comment type="caution">
    <text evidence="4">The sequence shown here is derived from an EMBL/GenBank/DDBJ whole genome shotgun (WGS) entry which is preliminary data.</text>
</comment>
<dbReference type="GO" id="GO:0003712">
    <property type="term" value="F:transcription coregulator activity"/>
    <property type="evidence" value="ECO:0007669"/>
    <property type="project" value="TreeGrafter"/>
</dbReference>
<protein>
    <recommendedName>
        <fullName evidence="3">TFIIS N-terminal domain-containing protein</fullName>
    </recommendedName>
</protein>
<dbReference type="Pfam" id="PF08711">
    <property type="entry name" value="Med26"/>
    <property type="match status" value="1"/>
</dbReference>
<dbReference type="OrthoDB" id="550309at2759"/>
<feature type="region of interest" description="Disordered" evidence="2">
    <location>
        <begin position="206"/>
        <end position="274"/>
    </location>
</feature>
<reference evidence="4" key="1">
    <citation type="submission" date="2021-03" db="EMBL/GenBank/DDBJ databases">
        <title>Chromosome level genome of the anhydrobiotic midge Polypedilum vanderplanki.</title>
        <authorList>
            <person name="Yoshida Y."/>
            <person name="Kikawada T."/>
            <person name="Gusev O."/>
        </authorList>
    </citation>
    <scope>NUCLEOTIDE SEQUENCE</scope>
    <source>
        <strain evidence="4">NIAS01</strain>
        <tissue evidence="4">Whole body or cell culture</tissue>
    </source>
</reference>
<evidence type="ECO:0000259" key="3">
    <source>
        <dbReference type="PROSITE" id="PS51319"/>
    </source>
</evidence>
<dbReference type="InterPro" id="IPR035441">
    <property type="entry name" value="TFIIS/LEDGF_dom_sf"/>
</dbReference>
<dbReference type="Proteomes" id="UP001107558">
    <property type="component" value="Chromosome 3"/>
</dbReference>
<feature type="region of interest" description="Disordered" evidence="2">
    <location>
        <begin position="515"/>
        <end position="548"/>
    </location>
</feature>
<dbReference type="PROSITE" id="PS51319">
    <property type="entry name" value="TFIIS_N"/>
    <property type="match status" value="1"/>
</dbReference>
<organism evidence="4 5">
    <name type="scientific">Polypedilum vanderplanki</name>
    <name type="common">Sleeping chironomid midge</name>
    <dbReference type="NCBI Taxonomy" id="319348"/>
    <lineage>
        <taxon>Eukaryota</taxon>
        <taxon>Metazoa</taxon>
        <taxon>Ecdysozoa</taxon>
        <taxon>Arthropoda</taxon>
        <taxon>Hexapoda</taxon>
        <taxon>Insecta</taxon>
        <taxon>Pterygota</taxon>
        <taxon>Neoptera</taxon>
        <taxon>Endopterygota</taxon>
        <taxon>Diptera</taxon>
        <taxon>Nematocera</taxon>
        <taxon>Chironomoidea</taxon>
        <taxon>Chironomidae</taxon>
        <taxon>Chironominae</taxon>
        <taxon>Polypedilum</taxon>
        <taxon>Polypedilum</taxon>
    </lineage>
</organism>
<comment type="subcellular location">
    <subcellularLocation>
        <location evidence="1">Nucleus</location>
    </subcellularLocation>
</comment>
<feature type="compositionally biased region" description="Low complexity" evidence="2">
    <location>
        <begin position="91"/>
        <end position="107"/>
    </location>
</feature>
<feature type="compositionally biased region" description="Low complexity" evidence="2">
    <location>
        <begin position="117"/>
        <end position="132"/>
    </location>
</feature>
<dbReference type="Gene3D" id="1.20.930.10">
    <property type="entry name" value="Conserved domain common to transcription factors TFIIS, elongin A, CRSP70"/>
    <property type="match status" value="1"/>
</dbReference>
<dbReference type="GO" id="GO:0006357">
    <property type="term" value="P:regulation of transcription by RNA polymerase II"/>
    <property type="evidence" value="ECO:0007669"/>
    <property type="project" value="InterPro"/>
</dbReference>
<dbReference type="GO" id="GO:0070847">
    <property type="term" value="C:core mediator complex"/>
    <property type="evidence" value="ECO:0007669"/>
    <property type="project" value="TreeGrafter"/>
</dbReference>
<evidence type="ECO:0000313" key="5">
    <source>
        <dbReference type="Proteomes" id="UP001107558"/>
    </source>
</evidence>
<feature type="compositionally biased region" description="Low complexity" evidence="2">
    <location>
        <begin position="526"/>
        <end position="535"/>
    </location>
</feature>
<keyword evidence="1" id="KW-0539">Nucleus</keyword>
<dbReference type="AlphaFoldDB" id="A0A9J6BNA8"/>
<feature type="compositionally biased region" description="Polar residues" evidence="2">
    <location>
        <begin position="133"/>
        <end position="143"/>
    </location>
</feature>
<dbReference type="InterPro" id="IPR042376">
    <property type="entry name" value="MED26"/>
</dbReference>
<feature type="compositionally biased region" description="Low complexity" evidence="2">
    <location>
        <begin position="249"/>
        <end position="270"/>
    </location>
</feature>
<name>A0A9J6BNA8_POLVA</name>
<feature type="region of interest" description="Disordered" evidence="2">
    <location>
        <begin position="299"/>
        <end position="323"/>
    </location>
</feature>
<sequence>MSNSVIELAQLLTGALDEKFNIKNQSAVEKVVTCLEAFNITPDSYREVQNTRIIKDLQALRQNKANDQVLAKRIKNLLRKWKERLASSVLSQTNSQSQPNSPQTFSQGSCDTTQFTSQQSQSPPNSLPPSSSRNVVNGPTSFKNLLPKQHQPPSVTSKYQQSITPPARVISPQMQQQQQHHIYQNGGLESNQSAPASLLLGKRKMPSDVTVTGSGSRNSADIDENSNHSRKKMMKKSNSGAMSSPLAFNNISNNSLNNNNNTNNHNNNSSPQIIKSVPVPQQNFLHHPTPQPQPLIQQSLQIQQQPKKRGRRKGSKGIDSQLNGSFIPDFQAEIQQKIALSAGKRNKTTFELQQMLEAHQSSTSMNSWMNGGDTLDSSSFDRVNNFNASSLPYNPLEPNFSFEERQSIAKVKRETNSIKSEQPINLEELTTTSQPLPQQPSTSAIALRPPTIEDEIAKLNALLPPIDYEAAARAKFSEYSTYNKRGELIECTCTFREVITYSDELQDATATDKNVNGFSIQEPKVNSNNNSLNGDNKPDDSDDDDDETDDFCAVEDVLVKERSPTPPIMMRSAVKSIFDPEYDANENLIEEMVRRKPRDALPKIIEVKIEKEVVKSSRMETLLTDTVPEQPLQQVERVPIITYECDEDPDCPARHFFERKPVNRQDVERLHNSFISGVNGNWNGVLEEKSEHDYSKDNEGIDYALHRLWKRVVPRYDFLTLDKIPKTFDESKTFSIPTPPSLKIEPTDEDDVVEGVDKKNKKSSNDFMMEFEKSTFRHRDIEFREWHEVMNVKSYNDEILTILPYVVID</sequence>
<dbReference type="GO" id="GO:0016592">
    <property type="term" value="C:mediator complex"/>
    <property type="evidence" value="ECO:0007669"/>
    <property type="project" value="InterPro"/>
</dbReference>
<evidence type="ECO:0000256" key="2">
    <source>
        <dbReference type="SAM" id="MobiDB-lite"/>
    </source>
</evidence>
<dbReference type="InterPro" id="IPR017923">
    <property type="entry name" value="TFIIS_N"/>
</dbReference>
<dbReference type="PANTHER" id="PTHR15201:SF1">
    <property type="entry name" value="MEDIATOR OF RNA POLYMERASE II TRANSCRIPTION SUBUNIT 26"/>
    <property type="match status" value="1"/>
</dbReference>
<feature type="domain" description="TFIIS N-terminal" evidence="3">
    <location>
        <begin position="10"/>
        <end position="88"/>
    </location>
</feature>
<dbReference type="GO" id="GO:0010628">
    <property type="term" value="P:positive regulation of gene expression"/>
    <property type="evidence" value="ECO:0007669"/>
    <property type="project" value="TreeGrafter"/>
</dbReference>
<evidence type="ECO:0000256" key="1">
    <source>
        <dbReference type="PROSITE-ProRule" id="PRU00649"/>
    </source>
</evidence>
<gene>
    <name evidence="4" type="ORF">PVAND_001557</name>
</gene>
<evidence type="ECO:0000313" key="4">
    <source>
        <dbReference type="EMBL" id="KAG5671356.1"/>
    </source>
</evidence>
<proteinExistence type="predicted"/>